<dbReference type="EMBL" id="JBHSWT010000009">
    <property type="protein sequence ID" value="MFC6770008.1"/>
    <property type="molecule type" value="Genomic_DNA"/>
</dbReference>
<dbReference type="Proteomes" id="UP001596274">
    <property type="component" value="Unassembled WGS sequence"/>
</dbReference>
<keyword evidence="3" id="KW-1185">Reference proteome</keyword>
<protein>
    <recommendedName>
        <fullName evidence="4">C2H2-type domain-containing protein</fullName>
    </recommendedName>
</protein>
<proteinExistence type="predicted"/>
<gene>
    <name evidence="2" type="ORF">ACFQDD_00460</name>
</gene>
<evidence type="ECO:0000256" key="1">
    <source>
        <dbReference type="SAM" id="MobiDB-lite"/>
    </source>
</evidence>
<evidence type="ECO:0000313" key="3">
    <source>
        <dbReference type="Proteomes" id="UP001596274"/>
    </source>
</evidence>
<reference evidence="2 3" key="1">
    <citation type="journal article" date="2019" name="Int. J. Syst. Evol. Microbiol.">
        <title>The Global Catalogue of Microorganisms (GCM) 10K type strain sequencing project: providing services to taxonomists for standard genome sequencing and annotation.</title>
        <authorList>
            <consortium name="The Broad Institute Genomics Platform"/>
            <consortium name="The Broad Institute Genome Sequencing Center for Infectious Disease"/>
            <person name="Wu L."/>
            <person name="Ma J."/>
        </authorList>
    </citation>
    <scope>NUCLEOTIDE SEQUENCE [LARGE SCALE GENOMIC DNA]</scope>
    <source>
        <strain evidence="2 3">PJ61</strain>
    </source>
</reference>
<feature type="compositionally biased region" description="Basic and acidic residues" evidence="1">
    <location>
        <begin position="19"/>
        <end position="31"/>
    </location>
</feature>
<accession>A0ABD5SXQ7</accession>
<dbReference type="AlphaFoldDB" id="A0ABD5SXQ7"/>
<feature type="region of interest" description="Disordered" evidence="1">
    <location>
        <begin position="19"/>
        <end position="60"/>
    </location>
</feature>
<sequence length="60" mass="6504">MVEKFGKCTACGYIADDFQDAKEHSRREHGGNRMPGFGGYESYDPGAEAQSSAEEEGEVA</sequence>
<evidence type="ECO:0008006" key="4">
    <source>
        <dbReference type="Google" id="ProtNLM"/>
    </source>
</evidence>
<comment type="caution">
    <text evidence="2">The sequence shown here is derived from an EMBL/GenBank/DDBJ whole genome shotgun (WGS) entry which is preliminary data.</text>
</comment>
<organism evidence="2 3">
    <name type="scientific">Halorubrum pallidum</name>
    <dbReference type="NCBI Taxonomy" id="1526114"/>
    <lineage>
        <taxon>Archaea</taxon>
        <taxon>Methanobacteriati</taxon>
        <taxon>Methanobacteriota</taxon>
        <taxon>Stenosarchaea group</taxon>
        <taxon>Halobacteria</taxon>
        <taxon>Halobacteriales</taxon>
        <taxon>Haloferacaceae</taxon>
        <taxon>Halorubrum</taxon>
    </lineage>
</organism>
<evidence type="ECO:0000313" key="2">
    <source>
        <dbReference type="EMBL" id="MFC6770008.1"/>
    </source>
</evidence>
<name>A0ABD5SXQ7_9EURY</name>